<dbReference type="EMBL" id="JACGXN010000001">
    <property type="protein sequence ID" value="MBA8876385.1"/>
    <property type="molecule type" value="Genomic_DNA"/>
</dbReference>
<protein>
    <recommendedName>
        <fullName evidence="3">Glycosyltransferase family 2 protein</fullName>
    </recommendedName>
</protein>
<dbReference type="RefSeq" id="WP_182547195.1">
    <property type="nucleotide sequence ID" value="NZ_JACGXN010000001.1"/>
</dbReference>
<name>A0A839EDI6_9HYPH</name>
<comment type="caution">
    <text evidence="1">The sequence shown here is derived from an EMBL/GenBank/DDBJ whole genome shotgun (WGS) entry which is preliminary data.</text>
</comment>
<dbReference type="Proteomes" id="UP000549052">
    <property type="component" value="Unassembled WGS sequence"/>
</dbReference>
<dbReference type="AlphaFoldDB" id="A0A839EDI6"/>
<organism evidence="1 2">
    <name type="scientific">Phyllobacterium myrsinacearum</name>
    <dbReference type="NCBI Taxonomy" id="28101"/>
    <lineage>
        <taxon>Bacteria</taxon>
        <taxon>Pseudomonadati</taxon>
        <taxon>Pseudomonadota</taxon>
        <taxon>Alphaproteobacteria</taxon>
        <taxon>Hyphomicrobiales</taxon>
        <taxon>Phyllobacteriaceae</taxon>
        <taxon>Phyllobacterium</taxon>
    </lineage>
</organism>
<gene>
    <name evidence="1" type="ORF">FHW16_000067</name>
</gene>
<sequence length="345" mass="38745">MPIQYPISNPADWLRLEKPSFLRRAKSHLYHYTYPGASKALPNAIITKVSGPPVHPAKDDILAICIVKNAIGYIHSFLRYYRKLGVTRFAFLDDQSNDGTSDILRNAPDVDLFTSPISYAEAARGKAWRDALFKVYGPNRWYLSLDADEFLVFPGSEEIQLPEFIRQLEKAGIERCHAPMLDLYPAGPLNGDPFIDDGSRWPFDVSSHFDGDSYTIKLERYGTSVRGGPRKRFFGRDMRLSKFPLIWVDGATSYQRGSIHGPGPCSRNFVPITAVLLHYRFSNQSINEFRNIVAHGGHADGGAHYGAMLDHPDFGEDFSLTYDGSVKFSGSADLVKRGFMMKLPV</sequence>
<dbReference type="Pfam" id="PF13704">
    <property type="entry name" value="Glyco_tranf_2_4"/>
    <property type="match status" value="1"/>
</dbReference>
<evidence type="ECO:0000313" key="2">
    <source>
        <dbReference type="Proteomes" id="UP000549052"/>
    </source>
</evidence>
<proteinExistence type="predicted"/>
<reference evidence="1 2" key="1">
    <citation type="submission" date="2020-07" db="EMBL/GenBank/DDBJ databases">
        <title>Genomic Encyclopedia of Type Strains, Phase IV (KMG-V): Genome sequencing to study the core and pangenomes of soil and plant-associated prokaryotes.</title>
        <authorList>
            <person name="Whitman W."/>
        </authorList>
    </citation>
    <scope>NUCLEOTIDE SEQUENCE [LARGE SCALE GENOMIC DNA]</scope>
    <source>
        <strain evidence="1 2">AN3</strain>
    </source>
</reference>
<evidence type="ECO:0000313" key="1">
    <source>
        <dbReference type="EMBL" id="MBA8876385.1"/>
    </source>
</evidence>
<evidence type="ECO:0008006" key="3">
    <source>
        <dbReference type="Google" id="ProtNLM"/>
    </source>
</evidence>
<accession>A0A839EDI6</accession>
<keyword evidence="2" id="KW-1185">Reference proteome</keyword>